<dbReference type="Pfam" id="PF22936">
    <property type="entry name" value="Pol_BBD"/>
    <property type="match status" value="1"/>
</dbReference>
<keyword evidence="11" id="KW-0378">Hydrolase</keyword>
<evidence type="ECO:0000256" key="12">
    <source>
        <dbReference type="ARBA" id="ARBA00022840"/>
    </source>
</evidence>
<keyword evidence="16" id="KW-0695">RNA-directed DNA polymerase</keyword>
<keyword evidence="8" id="KW-0547">Nucleotide-binding</keyword>
<proteinExistence type="predicted"/>
<keyword evidence="10" id="KW-0255">Endonuclease</keyword>
<dbReference type="Gene3D" id="3.30.420.10">
    <property type="entry name" value="Ribonuclease H-like superfamily/Ribonuclease H"/>
    <property type="match status" value="1"/>
</dbReference>
<dbReference type="Pfam" id="PF07727">
    <property type="entry name" value="RVT_2"/>
    <property type="match status" value="1"/>
</dbReference>
<keyword evidence="12" id="KW-0067">ATP-binding</keyword>
<evidence type="ECO:0000256" key="14">
    <source>
        <dbReference type="ARBA" id="ARBA00022884"/>
    </source>
</evidence>
<dbReference type="GO" id="GO:0003964">
    <property type="term" value="F:RNA-directed DNA polymerase activity"/>
    <property type="evidence" value="ECO:0007669"/>
    <property type="project" value="UniProtKB-KW"/>
</dbReference>
<keyword evidence="13" id="KW-0460">Magnesium</keyword>
<dbReference type="CDD" id="cd09272">
    <property type="entry name" value="RNase_HI_RT_Ty1"/>
    <property type="match status" value="1"/>
</dbReference>
<dbReference type="GO" id="GO:0006310">
    <property type="term" value="P:DNA recombination"/>
    <property type="evidence" value="ECO:0007669"/>
    <property type="project" value="UniProtKB-KW"/>
</dbReference>
<keyword evidence="15" id="KW-0229">DNA integration</keyword>
<gene>
    <name evidence="25" type="ORF">O181_011045</name>
</gene>
<dbReference type="GO" id="GO:0032196">
    <property type="term" value="P:transposition"/>
    <property type="evidence" value="ECO:0007669"/>
    <property type="project" value="UniProtKB-KW"/>
</dbReference>
<keyword evidence="17" id="KW-0239">DNA-directed DNA polymerase</keyword>
<dbReference type="OrthoDB" id="2506085at2759"/>
<feature type="region of interest" description="Disordered" evidence="23">
    <location>
        <begin position="706"/>
        <end position="728"/>
    </location>
</feature>
<keyword evidence="3" id="KW-1188">Viral release from host cell</keyword>
<keyword evidence="17" id="KW-0808">Transferase</keyword>
<dbReference type="EMBL" id="AVOT02002726">
    <property type="protein sequence ID" value="MBW0471330.1"/>
    <property type="molecule type" value="Genomic_DNA"/>
</dbReference>
<evidence type="ECO:0000256" key="6">
    <source>
        <dbReference type="ARBA" id="ARBA00022722"/>
    </source>
</evidence>
<dbReference type="SUPFAM" id="SSF56672">
    <property type="entry name" value="DNA/RNA polymerases"/>
    <property type="match status" value="1"/>
</dbReference>
<evidence type="ECO:0000256" key="18">
    <source>
        <dbReference type="ARBA" id="ARBA00023113"/>
    </source>
</evidence>
<dbReference type="Pfam" id="PF14223">
    <property type="entry name" value="Retrotran_gag_2"/>
    <property type="match status" value="1"/>
</dbReference>
<comment type="catalytic activity">
    <reaction evidence="21">
        <text>DNA(n) + a 2'-deoxyribonucleoside 5'-triphosphate = DNA(n+1) + diphosphate</text>
        <dbReference type="Rhea" id="RHEA:22508"/>
        <dbReference type="Rhea" id="RHEA-COMP:17339"/>
        <dbReference type="Rhea" id="RHEA-COMP:17340"/>
        <dbReference type="ChEBI" id="CHEBI:33019"/>
        <dbReference type="ChEBI" id="CHEBI:61560"/>
        <dbReference type="ChEBI" id="CHEBI:173112"/>
        <dbReference type="EC" id="2.7.7.49"/>
    </reaction>
</comment>
<keyword evidence="14" id="KW-0694">RNA-binding</keyword>
<evidence type="ECO:0000256" key="3">
    <source>
        <dbReference type="ARBA" id="ARBA00022612"/>
    </source>
</evidence>
<keyword evidence="18" id="KW-0917">Virion maturation</keyword>
<name>A0A9Q3BV54_9BASI</name>
<comment type="catalytic activity">
    <reaction evidence="22">
        <text>DNA(n) + a 2'-deoxyribonucleoside 5'-triphosphate = DNA(n+1) + diphosphate</text>
        <dbReference type="Rhea" id="RHEA:22508"/>
        <dbReference type="Rhea" id="RHEA-COMP:17339"/>
        <dbReference type="Rhea" id="RHEA-COMP:17340"/>
        <dbReference type="ChEBI" id="CHEBI:33019"/>
        <dbReference type="ChEBI" id="CHEBI:61560"/>
        <dbReference type="ChEBI" id="CHEBI:173112"/>
        <dbReference type="EC" id="2.7.7.7"/>
    </reaction>
</comment>
<evidence type="ECO:0000256" key="10">
    <source>
        <dbReference type="ARBA" id="ARBA00022759"/>
    </source>
</evidence>
<evidence type="ECO:0000256" key="17">
    <source>
        <dbReference type="ARBA" id="ARBA00022932"/>
    </source>
</evidence>
<dbReference type="PANTHER" id="PTHR42648">
    <property type="entry name" value="TRANSPOSASE, PUTATIVE-RELATED"/>
    <property type="match status" value="1"/>
</dbReference>
<evidence type="ECO:0000256" key="7">
    <source>
        <dbReference type="ARBA" id="ARBA00022723"/>
    </source>
</evidence>
<evidence type="ECO:0000256" key="9">
    <source>
        <dbReference type="ARBA" id="ARBA00022750"/>
    </source>
</evidence>
<dbReference type="InterPro" id="IPR054722">
    <property type="entry name" value="PolX-like_BBD"/>
</dbReference>
<evidence type="ECO:0000313" key="26">
    <source>
        <dbReference type="Proteomes" id="UP000765509"/>
    </source>
</evidence>
<evidence type="ECO:0000256" key="21">
    <source>
        <dbReference type="ARBA" id="ARBA00048173"/>
    </source>
</evidence>
<keyword evidence="7" id="KW-0479">Metal-binding</keyword>
<evidence type="ECO:0000256" key="15">
    <source>
        <dbReference type="ARBA" id="ARBA00022908"/>
    </source>
</evidence>
<evidence type="ECO:0000259" key="24">
    <source>
        <dbReference type="PROSITE" id="PS50994"/>
    </source>
</evidence>
<dbReference type="Proteomes" id="UP000765509">
    <property type="component" value="Unassembled WGS sequence"/>
</dbReference>
<comment type="caution">
    <text evidence="25">The sequence shown here is derived from an EMBL/GenBank/DDBJ whole genome shotgun (WGS) entry which is preliminary data.</text>
</comment>
<keyword evidence="20" id="KW-0511">Multifunctional enzyme</keyword>
<keyword evidence="2" id="KW-0815">Transposition</keyword>
<sequence>MGNDFNPELSDKYKLTGSNYIDWKQRMRSLLLIKGYYDMVTGQESPDRCAEQEKIDPDRKRIAYAIISLNCDVKIASQFDNKCNLNPTTLWTCLEEFYLPKTVQNQATYLSRIFSTPLSEGNLTQGIEKIQELTRNLCSLIDDQAVKPSILLDSVVALWVIINLPSEYKLIGEIWLKECRIEKRTPSLDETIEEVRSAIQRNEENQEKQAFMTKKKERSESESLQKPNYPTCKPGYHNPLTKHSEEECRNLKRGKPTTALLCGINQQDRNSIILDSGESNSMFNDKTHFISFIPKEEEVILADGSSIKSLGSGTIRIELSHCFLKVNNCLLIPQLAINLLSMNTFIAANYSVKKGISAKSFVVSSINDKIIIDGSFESGNFIVHQNKIHACRASLSTSNTTVLHQSSGHPSLEYFKKMYPDRNVSSYNCTTCDLSKMTKIPFKGTFPQPNQKLETIHMDLCGPISPESISGKKYFLRIVDGFSHFVWIFFLTNKSECKDYIKNHINRIEQQSNFKVANLISDNGSEFKNTDLQNFFEAKGINHLTSAPYTPEQNPFSERGNRTTVNKSRCLLLDSGLDLSYWAEAANTAVYLENLTPHKSLNFETPFFKWFNKKPSLKFLHPFGCEAIYLDNFPKTKFSSRGRAGVFLGYGEGHRMFRILDPETGKVKTTHHVKFNDCIFPNKNQENLDKNTESFVISGSLDIPSNRQINSNRSDPKTPDDVELSLNKQKEDDNNQIVTTDTLRQYKGYSWMAEPVDNSKEITSSLDPANILTNSRRTKKVANFAEAIVSDPKSFSQAIHHPDSKQWLAAIDNELSNMKTHQVFSHHEPDKSIHPLTTTWVFKRKTDANGNLTKYKARLCVKGFNQREGIDYNDVFSPTGRLASLRLLLTLAHQHGFQVEQMDVQCAFLNGIPDKPLYIFRPDGCNEGSKILKLNKSLYGLKQSLRCWHNALNNALFQIGLVPTKTDPCLYYSLDQNKPMWLFAHVDDLIFSGFWNEDFKAKIKTFFDMDDLGSVQYAFGIRITQSKEGISMIQDKLIQQILSEFNLENARPLTSPLPSNINDLKTPDLEPCQKPPFHYRRAIGLLQYLVQGTRPDLAFSVSFMSQFLESPSEIHFKSVEHILKYLLGTKELMLQLGGNNLQHDLNTIIGFSNADWGRSKECKSFSGSLIYYQGTIGWRSHKQKVVALSSAEAEYNALTECSQDLLWLKQLIYETSTNKCSGILFSDNQSAIAIASNQIYHHGTRHINFRLHFIRDLIEKSEIRLQYLPTTDMVADSLTKNFPIKKIKNHLKTMFGDKAKIPRYGGVLEKDPSGTVQQLP</sequence>
<dbReference type="GO" id="GO:0003723">
    <property type="term" value="F:RNA binding"/>
    <property type="evidence" value="ECO:0007669"/>
    <property type="project" value="UniProtKB-KW"/>
</dbReference>
<accession>A0A9Q3BV54</accession>
<dbReference type="SUPFAM" id="SSF53098">
    <property type="entry name" value="Ribonuclease H-like"/>
    <property type="match status" value="1"/>
</dbReference>
<dbReference type="InterPro" id="IPR012337">
    <property type="entry name" value="RNaseH-like_sf"/>
</dbReference>
<evidence type="ECO:0000256" key="23">
    <source>
        <dbReference type="SAM" id="MobiDB-lite"/>
    </source>
</evidence>
<dbReference type="GO" id="GO:0046872">
    <property type="term" value="F:metal ion binding"/>
    <property type="evidence" value="ECO:0007669"/>
    <property type="project" value="UniProtKB-KW"/>
</dbReference>
<dbReference type="PANTHER" id="PTHR42648:SF11">
    <property type="entry name" value="TRANSPOSON TY4-P GAG-POL POLYPROTEIN"/>
    <property type="match status" value="1"/>
</dbReference>
<reference evidence="25" key="1">
    <citation type="submission" date="2021-03" db="EMBL/GenBank/DDBJ databases">
        <title>Draft genome sequence of rust myrtle Austropuccinia psidii MF-1, a brazilian biotype.</title>
        <authorList>
            <person name="Quecine M.C."/>
            <person name="Pachon D.M.R."/>
            <person name="Bonatelli M.L."/>
            <person name="Correr F.H."/>
            <person name="Franceschini L.M."/>
            <person name="Leite T.F."/>
            <person name="Margarido G.R.A."/>
            <person name="Almeida C.A."/>
            <person name="Ferrarezi J.A."/>
            <person name="Labate C.A."/>
        </authorList>
    </citation>
    <scope>NUCLEOTIDE SEQUENCE</scope>
    <source>
        <strain evidence="25">MF-1</strain>
    </source>
</reference>
<feature type="region of interest" description="Disordered" evidence="23">
    <location>
        <begin position="203"/>
        <end position="237"/>
    </location>
</feature>
<feature type="domain" description="Integrase catalytic" evidence="24">
    <location>
        <begin position="443"/>
        <end position="614"/>
    </location>
</feature>
<dbReference type="InterPro" id="IPR036397">
    <property type="entry name" value="RNaseH_sf"/>
</dbReference>
<dbReference type="GO" id="GO:0005524">
    <property type="term" value="F:ATP binding"/>
    <property type="evidence" value="ECO:0007669"/>
    <property type="project" value="UniProtKB-KW"/>
</dbReference>
<evidence type="ECO:0000256" key="16">
    <source>
        <dbReference type="ARBA" id="ARBA00022918"/>
    </source>
</evidence>
<evidence type="ECO:0000256" key="13">
    <source>
        <dbReference type="ARBA" id="ARBA00022842"/>
    </source>
</evidence>
<evidence type="ECO:0000256" key="22">
    <source>
        <dbReference type="ARBA" id="ARBA00049244"/>
    </source>
</evidence>
<keyword evidence="4" id="KW-0645">Protease</keyword>
<dbReference type="PROSITE" id="PS50994">
    <property type="entry name" value="INTEGRASE"/>
    <property type="match status" value="1"/>
</dbReference>
<dbReference type="GO" id="GO:0015074">
    <property type="term" value="P:DNA integration"/>
    <property type="evidence" value="ECO:0007669"/>
    <property type="project" value="UniProtKB-KW"/>
</dbReference>
<dbReference type="GO" id="GO:0005634">
    <property type="term" value="C:nucleus"/>
    <property type="evidence" value="ECO:0007669"/>
    <property type="project" value="UniProtKB-ARBA"/>
</dbReference>
<dbReference type="Pfam" id="PF25597">
    <property type="entry name" value="SH3_retrovirus"/>
    <property type="match status" value="1"/>
</dbReference>
<evidence type="ECO:0000256" key="19">
    <source>
        <dbReference type="ARBA" id="ARBA00023172"/>
    </source>
</evidence>
<evidence type="ECO:0000313" key="25">
    <source>
        <dbReference type="EMBL" id="MBW0471330.1"/>
    </source>
</evidence>
<keyword evidence="9" id="KW-0064">Aspartyl protease</keyword>
<keyword evidence="5" id="KW-0548">Nucleotidyltransferase</keyword>
<evidence type="ECO:0000256" key="4">
    <source>
        <dbReference type="ARBA" id="ARBA00022670"/>
    </source>
</evidence>
<keyword evidence="26" id="KW-1185">Reference proteome</keyword>
<dbReference type="InterPro" id="IPR013103">
    <property type="entry name" value="RVT_2"/>
</dbReference>
<dbReference type="GO" id="GO:0003887">
    <property type="term" value="F:DNA-directed DNA polymerase activity"/>
    <property type="evidence" value="ECO:0007669"/>
    <property type="project" value="UniProtKB-KW"/>
</dbReference>
<evidence type="ECO:0000256" key="8">
    <source>
        <dbReference type="ARBA" id="ARBA00022741"/>
    </source>
</evidence>
<organism evidence="25 26">
    <name type="scientific">Austropuccinia psidii MF-1</name>
    <dbReference type="NCBI Taxonomy" id="1389203"/>
    <lineage>
        <taxon>Eukaryota</taxon>
        <taxon>Fungi</taxon>
        <taxon>Dikarya</taxon>
        <taxon>Basidiomycota</taxon>
        <taxon>Pucciniomycotina</taxon>
        <taxon>Pucciniomycetes</taxon>
        <taxon>Pucciniales</taxon>
        <taxon>Sphaerophragmiaceae</taxon>
        <taxon>Austropuccinia</taxon>
    </lineage>
</organism>
<dbReference type="GO" id="GO:0004519">
    <property type="term" value="F:endonuclease activity"/>
    <property type="evidence" value="ECO:0007669"/>
    <property type="project" value="UniProtKB-KW"/>
</dbReference>
<evidence type="ECO:0000256" key="11">
    <source>
        <dbReference type="ARBA" id="ARBA00022801"/>
    </source>
</evidence>
<dbReference type="InterPro" id="IPR043502">
    <property type="entry name" value="DNA/RNA_pol_sf"/>
</dbReference>
<comment type="function">
    <text evidence="1">The aspartyl protease (PR) mediates the proteolytic cleavages of the Gag and Gag-Pol polyproteins after assembly of the VLP.</text>
</comment>
<evidence type="ECO:0000256" key="5">
    <source>
        <dbReference type="ARBA" id="ARBA00022695"/>
    </source>
</evidence>
<keyword evidence="19" id="KW-0233">DNA recombination</keyword>
<evidence type="ECO:0000256" key="1">
    <source>
        <dbReference type="ARBA" id="ARBA00002180"/>
    </source>
</evidence>
<dbReference type="InterPro" id="IPR057670">
    <property type="entry name" value="SH3_retrovirus"/>
</dbReference>
<dbReference type="Pfam" id="PF00665">
    <property type="entry name" value="rve"/>
    <property type="match status" value="1"/>
</dbReference>
<dbReference type="GO" id="GO:0006508">
    <property type="term" value="P:proteolysis"/>
    <property type="evidence" value="ECO:0007669"/>
    <property type="project" value="UniProtKB-KW"/>
</dbReference>
<dbReference type="InterPro" id="IPR039537">
    <property type="entry name" value="Retrotran_Ty1/copia-like"/>
</dbReference>
<evidence type="ECO:0000256" key="20">
    <source>
        <dbReference type="ARBA" id="ARBA00023268"/>
    </source>
</evidence>
<dbReference type="InterPro" id="IPR001584">
    <property type="entry name" value="Integrase_cat-core"/>
</dbReference>
<keyword evidence="6" id="KW-0540">Nuclease</keyword>
<evidence type="ECO:0000256" key="2">
    <source>
        <dbReference type="ARBA" id="ARBA00022578"/>
    </source>
</evidence>
<dbReference type="GO" id="GO:0004190">
    <property type="term" value="F:aspartic-type endopeptidase activity"/>
    <property type="evidence" value="ECO:0007669"/>
    <property type="project" value="UniProtKB-KW"/>
</dbReference>
<protein>
    <recommendedName>
        <fullName evidence="24">Integrase catalytic domain-containing protein</fullName>
    </recommendedName>
</protein>